<evidence type="ECO:0000256" key="6">
    <source>
        <dbReference type="ARBA" id="ARBA00022840"/>
    </source>
</evidence>
<keyword evidence="9" id="KW-1015">Disulfide bond</keyword>
<dbReference type="NCBIfam" id="TIGR02504">
    <property type="entry name" value="NrdJ_Z"/>
    <property type="match status" value="1"/>
</dbReference>
<dbReference type="InterPro" id="IPR050862">
    <property type="entry name" value="RdRp_reductase_class-2"/>
</dbReference>
<evidence type="ECO:0000256" key="9">
    <source>
        <dbReference type="ARBA" id="ARBA00023157"/>
    </source>
</evidence>
<comment type="cofactor">
    <cofactor evidence="1 12">
        <name>adenosylcob(III)alamin</name>
        <dbReference type="ChEBI" id="CHEBI:18408"/>
    </cofactor>
</comment>
<dbReference type="PANTHER" id="PTHR43371">
    <property type="entry name" value="VITAMIN B12-DEPENDENT RIBONUCLEOTIDE REDUCTASE"/>
    <property type="match status" value="1"/>
</dbReference>
<keyword evidence="16" id="KW-1185">Reference proteome</keyword>
<gene>
    <name evidence="15" type="ORF">MNODULE_18285</name>
</gene>
<dbReference type="EC" id="1.17.4.1" evidence="12"/>
<dbReference type="PRINTS" id="PR01183">
    <property type="entry name" value="RIBORDTASEM1"/>
</dbReference>
<dbReference type="FunFam" id="3.20.70.20:FF:000018">
    <property type="entry name" value="Vitamin B12-dependent ribonucleotide reductase"/>
    <property type="match status" value="1"/>
</dbReference>
<comment type="caution">
    <text evidence="15">The sequence shown here is derived from an EMBL/GenBank/DDBJ whole genome shotgun (WGS) entry which is preliminary data.</text>
</comment>
<dbReference type="GO" id="GO:0004748">
    <property type="term" value="F:ribonucleoside-diphosphate reductase activity, thioredoxin disulfide as acceptor"/>
    <property type="evidence" value="ECO:0007669"/>
    <property type="project" value="UniProtKB-EC"/>
</dbReference>
<evidence type="ECO:0000259" key="13">
    <source>
        <dbReference type="Pfam" id="PF00317"/>
    </source>
</evidence>
<feature type="domain" description="Ribonucleotide reductase large subunit N-terminal" evidence="13">
    <location>
        <begin position="8"/>
        <end position="88"/>
    </location>
</feature>
<reference evidence="15 16" key="1">
    <citation type="journal article" date="2020" name="Nature">
        <title>Bacterial chemolithoautotrophy via manganese oxidation.</title>
        <authorList>
            <person name="Yu H."/>
            <person name="Leadbetter J.R."/>
        </authorList>
    </citation>
    <scope>NUCLEOTIDE SEQUENCE [LARGE SCALE GENOMIC DNA]</scope>
    <source>
        <strain evidence="15 16">Mn-1</strain>
    </source>
</reference>
<comment type="catalytic activity">
    <reaction evidence="11 12">
        <text>a 2'-deoxyribonucleoside 5'-diphosphate + [thioredoxin]-disulfide + H2O = a ribonucleoside 5'-diphosphate + [thioredoxin]-dithiol</text>
        <dbReference type="Rhea" id="RHEA:23252"/>
        <dbReference type="Rhea" id="RHEA-COMP:10698"/>
        <dbReference type="Rhea" id="RHEA-COMP:10700"/>
        <dbReference type="ChEBI" id="CHEBI:15377"/>
        <dbReference type="ChEBI" id="CHEBI:29950"/>
        <dbReference type="ChEBI" id="CHEBI:50058"/>
        <dbReference type="ChEBI" id="CHEBI:57930"/>
        <dbReference type="ChEBI" id="CHEBI:73316"/>
        <dbReference type="EC" id="1.17.4.1"/>
    </reaction>
</comment>
<dbReference type="InterPro" id="IPR013344">
    <property type="entry name" value="RNR_NrdJ/NrdZ"/>
</dbReference>
<organism evidence="15 16">
    <name type="scientific">Candidatus Manganitrophus noduliformans</name>
    <dbReference type="NCBI Taxonomy" id="2606439"/>
    <lineage>
        <taxon>Bacteria</taxon>
        <taxon>Pseudomonadati</taxon>
        <taxon>Nitrospirota</taxon>
        <taxon>Nitrospiria</taxon>
        <taxon>Candidatus Troglogloeales</taxon>
        <taxon>Candidatus Manganitrophaceae</taxon>
        <taxon>Candidatus Manganitrophus</taxon>
    </lineage>
</organism>
<keyword evidence="10 12" id="KW-0170">Cobalt</keyword>
<evidence type="ECO:0000256" key="5">
    <source>
        <dbReference type="ARBA" id="ARBA00022741"/>
    </source>
</evidence>
<dbReference type="Pfam" id="PF00317">
    <property type="entry name" value="Ribonuc_red_lgN"/>
    <property type="match status" value="1"/>
</dbReference>
<comment type="function">
    <text evidence="12">Catalyzes the reduction of ribonucleotides to deoxyribonucleotides. May function to provide a pool of deoxyribonucleotide precursors for DNA repair during oxygen limitation and/or for immediate growth after restoration of oxygen.</text>
</comment>
<dbReference type="Gene3D" id="3.20.70.20">
    <property type="match status" value="1"/>
</dbReference>
<evidence type="ECO:0000256" key="3">
    <source>
        <dbReference type="ARBA" id="ARBA00022628"/>
    </source>
</evidence>
<dbReference type="CDD" id="cd02888">
    <property type="entry name" value="RNR_II_dimer"/>
    <property type="match status" value="1"/>
</dbReference>
<feature type="domain" description="Ribonucleotide reductase large subunit C-terminal" evidence="14">
    <location>
        <begin position="92"/>
        <end position="558"/>
    </location>
</feature>
<evidence type="ECO:0000259" key="14">
    <source>
        <dbReference type="Pfam" id="PF02867"/>
    </source>
</evidence>
<comment type="similarity">
    <text evidence="2 12">Belongs to the ribonucleoside diphosphate reductase class-2 family.</text>
</comment>
<dbReference type="SUPFAM" id="SSF51998">
    <property type="entry name" value="PFL-like glycyl radical enzymes"/>
    <property type="match status" value="1"/>
</dbReference>
<evidence type="ECO:0000256" key="8">
    <source>
        <dbReference type="ARBA" id="ARBA00023116"/>
    </source>
</evidence>
<protein>
    <recommendedName>
        <fullName evidence="12">Vitamin B12-dependent ribonucleotide reductase</fullName>
        <ecNumber evidence="12">1.17.4.1</ecNumber>
    </recommendedName>
</protein>
<name>A0A7X6DSQ8_9BACT</name>
<dbReference type="GO" id="GO:0031419">
    <property type="term" value="F:cobalamin binding"/>
    <property type="evidence" value="ECO:0007669"/>
    <property type="project" value="UniProtKB-KW"/>
</dbReference>
<dbReference type="GO" id="GO:0009263">
    <property type="term" value="P:deoxyribonucleotide biosynthetic process"/>
    <property type="evidence" value="ECO:0007669"/>
    <property type="project" value="UniProtKB-KW"/>
</dbReference>
<dbReference type="InterPro" id="IPR000788">
    <property type="entry name" value="RNR_lg_C"/>
</dbReference>
<evidence type="ECO:0000256" key="1">
    <source>
        <dbReference type="ARBA" id="ARBA00001922"/>
    </source>
</evidence>
<keyword evidence="8" id="KW-0215">Deoxyribonucleotide synthesis</keyword>
<evidence type="ECO:0000256" key="4">
    <source>
        <dbReference type="ARBA" id="ARBA00022634"/>
    </source>
</evidence>
<keyword evidence="6" id="KW-0067">ATP-binding</keyword>
<dbReference type="AlphaFoldDB" id="A0A7X6DSQ8"/>
<keyword evidence="5 12" id="KW-0547">Nucleotide-binding</keyword>
<keyword evidence="7 12" id="KW-0560">Oxidoreductase</keyword>
<dbReference type="PANTHER" id="PTHR43371:SF1">
    <property type="entry name" value="RIBONUCLEOSIDE-DIPHOSPHATE REDUCTASE"/>
    <property type="match status" value="1"/>
</dbReference>
<dbReference type="InterPro" id="IPR013509">
    <property type="entry name" value="RNR_lsu_N"/>
</dbReference>
<dbReference type="Pfam" id="PF02867">
    <property type="entry name" value="Ribonuc_red_lgC"/>
    <property type="match status" value="1"/>
</dbReference>
<dbReference type="InterPro" id="IPR008926">
    <property type="entry name" value="RNR_R1-su_N"/>
</dbReference>
<evidence type="ECO:0000256" key="10">
    <source>
        <dbReference type="ARBA" id="ARBA00023285"/>
    </source>
</evidence>
<accession>A0A7X6DSQ8</accession>
<dbReference type="Proteomes" id="UP000534783">
    <property type="component" value="Unassembled WGS sequence"/>
</dbReference>
<evidence type="ECO:0000313" key="15">
    <source>
        <dbReference type="EMBL" id="NKE72702.1"/>
    </source>
</evidence>
<dbReference type="GO" id="GO:0005524">
    <property type="term" value="F:ATP binding"/>
    <property type="evidence" value="ECO:0007669"/>
    <property type="project" value="UniProtKB-KW"/>
</dbReference>
<keyword evidence="3 12" id="KW-0846">Cobalamin</keyword>
<dbReference type="GO" id="GO:0071897">
    <property type="term" value="P:DNA biosynthetic process"/>
    <property type="evidence" value="ECO:0007669"/>
    <property type="project" value="UniProtKB-KW"/>
</dbReference>
<evidence type="ECO:0000256" key="11">
    <source>
        <dbReference type="ARBA" id="ARBA00047754"/>
    </source>
</evidence>
<dbReference type="EMBL" id="VTOW01000004">
    <property type="protein sequence ID" value="NKE72702.1"/>
    <property type="molecule type" value="Genomic_DNA"/>
</dbReference>
<dbReference type="UniPathway" id="UPA00326"/>
<dbReference type="NCBIfam" id="NF006417">
    <property type="entry name" value="PRK08665.1"/>
    <property type="match status" value="1"/>
</dbReference>
<sequence length="576" mass="64315">MQLKDRSSLSQNAITVLEKRYLKRDPEGRLIETPEEMFRRVANNIAEADRRYRSPSQAAETAEIFYELLSSLAFLPNSPTLMNAGRELQQLSACFVIPVEDSLESIFEAIKDTALIHQSGGGTGFSFTRLRPQNDRVLSTSGIASGPVSFMKVFNMATEVIKQGGARRGANMGILRVDHPDILDFITIKEDPREMVNFNLSVAVTDLFMEALQKDEAYPLVSPRTGKEVRRLPARMVFNQIVQAAWKSGDPGIIFIDRINRDNPTPALGNFESTNPCGEQPLLPNESCNLGSVNLVKMLSHKREIDYPKLKETVWKGVHFLDNVIDQNQYPLPQIAEATHRTRKIGLGVMGFADLLTELSIPYDSDEALRFAEEIMSFIRREAREASAAIAKERGVFPAYDQSIYPRQGIRLRNATTTTIAPTGTLSVIADCSSGIEPLYALSYHRRVLGGVRLPELNARFVEAARRGGFYSEALIARVAATGSVRGMAEVPEEIQRIFVTSHDLAPEFHIRMQAAFQKHTDNAVSKTVNFPREATPQDVEKAFLLAYREGCKGVTIYRDMSRDEQVLACAQSDYC</sequence>
<proteinExistence type="inferred from homology"/>
<evidence type="ECO:0000256" key="2">
    <source>
        <dbReference type="ARBA" id="ARBA00007405"/>
    </source>
</evidence>
<dbReference type="SUPFAM" id="SSF48168">
    <property type="entry name" value="R1 subunit of ribonucleotide reductase, N-terminal domain"/>
    <property type="match status" value="1"/>
</dbReference>
<keyword evidence="4 12" id="KW-0237">DNA synthesis</keyword>
<evidence type="ECO:0000256" key="12">
    <source>
        <dbReference type="RuleBase" id="RU364064"/>
    </source>
</evidence>
<evidence type="ECO:0000313" key="16">
    <source>
        <dbReference type="Proteomes" id="UP000534783"/>
    </source>
</evidence>
<evidence type="ECO:0000256" key="7">
    <source>
        <dbReference type="ARBA" id="ARBA00023002"/>
    </source>
</evidence>